<dbReference type="AlphaFoldDB" id="A0A7N2L4N1"/>
<dbReference type="Proteomes" id="UP000594261">
    <property type="component" value="Chromosome 3"/>
</dbReference>
<organism evidence="6 7">
    <name type="scientific">Quercus lobata</name>
    <name type="common">Valley oak</name>
    <dbReference type="NCBI Taxonomy" id="97700"/>
    <lineage>
        <taxon>Eukaryota</taxon>
        <taxon>Viridiplantae</taxon>
        <taxon>Streptophyta</taxon>
        <taxon>Embryophyta</taxon>
        <taxon>Tracheophyta</taxon>
        <taxon>Spermatophyta</taxon>
        <taxon>Magnoliopsida</taxon>
        <taxon>eudicotyledons</taxon>
        <taxon>Gunneridae</taxon>
        <taxon>Pentapetalae</taxon>
        <taxon>rosids</taxon>
        <taxon>fabids</taxon>
        <taxon>Fagales</taxon>
        <taxon>Fagaceae</taxon>
        <taxon>Quercus</taxon>
    </lineage>
</organism>
<reference evidence="6 7" key="1">
    <citation type="journal article" date="2016" name="G3 (Bethesda)">
        <title>First Draft Assembly and Annotation of the Genome of a California Endemic Oak Quercus lobata Nee (Fagaceae).</title>
        <authorList>
            <person name="Sork V.L."/>
            <person name="Fitz-Gibbon S.T."/>
            <person name="Puiu D."/>
            <person name="Crepeau M."/>
            <person name="Gugger P.F."/>
            <person name="Sherman R."/>
            <person name="Stevens K."/>
            <person name="Langley C.H."/>
            <person name="Pellegrini M."/>
            <person name="Salzberg S.L."/>
        </authorList>
    </citation>
    <scope>NUCLEOTIDE SEQUENCE [LARGE SCALE GENOMIC DNA]</scope>
    <source>
        <strain evidence="6 7">cv. SW786</strain>
    </source>
</reference>
<dbReference type="InterPro" id="IPR008511">
    <property type="entry name" value="ROH1-like"/>
</dbReference>
<dbReference type="EMBL" id="LRBV02000003">
    <property type="status" value="NOT_ANNOTATED_CDS"/>
    <property type="molecule type" value="Genomic_DNA"/>
</dbReference>
<keyword evidence="4" id="KW-0472">Membrane</keyword>
<dbReference type="Pfam" id="PF05633">
    <property type="entry name" value="ROH1-like"/>
    <property type="match status" value="1"/>
</dbReference>
<dbReference type="PANTHER" id="PTHR31509">
    <property type="entry name" value="BPS1-LIKE PROTEIN"/>
    <property type="match status" value="1"/>
</dbReference>
<evidence type="ECO:0000256" key="4">
    <source>
        <dbReference type="ARBA" id="ARBA00023136"/>
    </source>
</evidence>
<name>A0A7N2L4N1_QUELO</name>
<evidence type="ECO:0000256" key="3">
    <source>
        <dbReference type="ARBA" id="ARBA00022989"/>
    </source>
</evidence>
<accession>A0A7N2L4N1</accession>
<evidence type="ECO:0000313" key="6">
    <source>
        <dbReference type="EnsemblPlants" id="QL03p006404:mrna:CDS:1"/>
    </source>
</evidence>
<keyword evidence="3" id="KW-1133">Transmembrane helix</keyword>
<sequence>MPATDNQGSFLNRISIHRNQVVSMDGNHEQELKDLELFQKHVADSFADLLSQSEDTLGDGLLSISWLHKLLDVFLCCEAEYKAILLLGWDPSQISKPPLDKLVLEFHDRVVKALDVCNAVSHAVETVRNYQKLAEIAVATLEQRPVGDG</sequence>
<dbReference type="Gramene" id="QL03p006404:mrna">
    <property type="protein sequence ID" value="QL03p006404:mrna:CDS:1"/>
    <property type="gene ID" value="QL03p006404"/>
</dbReference>
<dbReference type="EnsemblPlants" id="QL03p006404:mrna">
    <property type="protein sequence ID" value="QL03p006404:mrna:CDS:1"/>
    <property type="gene ID" value="QL03p006404"/>
</dbReference>
<proteinExistence type="inferred from homology"/>
<evidence type="ECO:0000256" key="2">
    <source>
        <dbReference type="ARBA" id="ARBA00022692"/>
    </source>
</evidence>
<keyword evidence="7" id="KW-1185">Reference proteome</keyword>
<evidence type="ECO:0000256" key="5">
    <source>
        <dbReference type="ARBA" id="ARBA00035114"/>
    </source>
</evidence>
<comment type="subcellular location">
    <subcellularLocation>
        <location evidence="1">Membrane</location>
        <topology evidence="1">Single-pass membrane protein</topology>
    </subcellularLocation>
</comment>
<evidence type="ECO:0000256" key="1">
    <source>
        <dbReference type="ARBA" id="ARBA00004167"/>
    </source>
</evidence>
<keyword evidence="2" id="KW-0812">Transmembrane</keyword>
<comment type="similarity">
    <text evidence="5">Belongs to the ROH1 family.</text>
</comment>
<dbReference type="InParanoid" id="A0A7N2L4N1"/>
<reference evidence="6" key="2">
    <citation type="submission" date="2021-01" db="UniProtKB">
        <authorList>
            <consortium name="EnsemblPlants"/>
        </authorList>
    </citation>
    <scope>IDENTIFICATION</scope>
</reference>
<evidence type="ECO:0000313" key="7">
    <source>
        <dbReference type="Proteomes" id="UP000594261"/>
    </source>
</evidence>
<dbReference type="GO" id="GO:0016020">
    <property type="term" value="C:membrane"/>
    <property type="evidence" value="ECO:0007669"/>
    <property type="project" value="UniProtKB-SubCell"/>
</dbReference>
<protein>
    <submittedName>
        <fullName evidence="6">Uncharacterized protein</fullName>
    </submittedName>
</protein>